<accession>A0A2V2A5D7</accession>
<dbReference type="InterPro" id="IPR015001">
    <property type="entry name" value="DUF1850"/>
</dbReference>
<keyword evidence="1" id="KW-0472">Membrane</keyword>
<dbReference type="AlphaFoldDB" id="A0A2V2A5D7"/>
<gene>
    <name evidence="2" type="ORF">C8D84_10137</name>
</gene>
<reference evidence="2 3" key="1">
    <citation type="submission" date="2018-05" db="EMBL/GenBank/DDBJ databases">
        <title>Genomic Encyclopedia of Type Strains, Phase IV (KMG-IV): sequencing the most valuable type-strain genomes for metagenomic binning, comparative biology and taxonomic classification.</title>
        <authorList>
            <person name="Goeker M."/>
        </authorList>
    </citation>
    <scope>NUCLEOTIDE SEQUENCE [LARGE SCALE GENOMIC DNA]</scope>
    <source>
        <strain evidence="2 3">DSM 7229</strain>
    </source>
</reference>
<dbReference type="EMBL" id="QGGM01000001">
    <property type="protein sequence ID" value="PWK15095.1"/>
    <property type="molecule type" value="Genomic_DNA"/>
</dbReference>
<organism evidence="2 3">
    <name type="scientific">Psychrobacter immobilis</name>
    <dbReference type="NCBI Taxonomy" id="498"/>
    <lineage>
        <taxon>Bacteria</taxon>
        <taxon>Pseudomonadati</taxon>
        <taxon>Pseudomonadota</taxon>
        <taxon>Gammaproteobacteria</taxon>
        <taxon>Moraxellales</taxon>
        <taxon>Moraxellaceae</taxon>
        <taxon>Psychrobacter</taxon>
    </lineage>
</organism>
<evidence type="ECO:0000313" key="2">
    <source>
        <dbReference type="EMBL" id="PWK15095.1"/>
    </source>
</evidence>
<feature type="transmembrane region" description="Helical" evidence="1">
    <location>
        <begin position="12"/>
        <end position="31"/>
    </location>
</feature>
<dbReference type="Proteomes" id="UP000245655">
    <property type="component" value="Unassembled WGS sequence"/>
</dbReference>
<keyword evidence="1" id="KW-0812">Transmembrane</keyword>
<proteinExistence type="predicted"/>
<dbReference type="RefSeq" id="WP_109589167.1">
    <property type="nucleotide sequence ID" value="NZ_CAJGZY010000001.1"/>
</dbReference>
<comment type="caution">
    <text evidence="2">The sequence shown here is derived from an EMBL/GenBank/DDBJ whole genome shotgun (WGS) entry which is preliminary data.</text>
</comment>
<keyword evidence="1" id="KW-1133">Transmembrane helix</keyword>
<sequence>MMSKQLNKRLGLLIGVAGIAALVFFTLWHLFVRQPVVEVRVAGVDGANDKVCYFVEPNFQLRWIHSVEKQWWEEQYQRIDGSSTEDAELLLTTTYFEAFGAGTPSTEALAPIQKPGYLGYQINEKLPKLNWVVSRLTKGEIDYGNYQMLIHRWVPDYSEVTIMPTTYGFIDRFNKDLCHELPSDGSQ</sequence>
<name>A0A2V2A5D7_PSYIM</name>
<evidence type="ECO:0000256" key="1">
    <source>
        <dbReference type="SAM" id="Phobius"/>
    </source>
</evidence>
<evidence type="ECO:0000313" key="3">
    <source>
        <dbReference type="Proteomes" id="UP000245655"/>
    </source>
</evidence>
<dbReference type="Pfam" id="PF08905">
    <property type="entry name" value="DUF1850"/>
    <property type="match status" value="1"/>
</dbReference>
<keyword evidence="3" id="KW-1185">Reference proteome</keyword>
<protein>
    <submittedName>
        <fullName evidence="2">Uncharacterized protein DUF1850</fullName>
    </submittedName>
</protein>